<comment type="caution">
    <text evidence="2">The sequence shown here is derived from an EMBL/GenBank/DDBJ whole genome shotgun (WGS) entry which is preliminary data.</text>
</comment>
<evidence type="ECO:0000313" key="2">
    <source>
        <dbReference type="EMBL" id="GBL77064.1"/>
    </source>
</evidence>
<keyword evidence="3" id="KW-1185">Reference proteome</keyword>
<dbReference type="EMBL" id="BGPR01000011">
    <property type="protein sequence ID" value="GBL77064.1"/>
    <property type="molecule type" value="Genomic_DNA"/>
</dbReference>
<evidence type="ECO:0000256" key="1">
    <source>
        <dbReference type="SAM" id="MobiDB-lite"/>
    </source>
</evidence>
<name>A0A4Y2ADL3_ARAVE</name>
<proteinExistence type="predicted"/>
<dbReference type="Proteomes" id="UP000499080">
    <property type="component" value="Unassembled WGS sequence"/>
</dbReference>
<accession>A0A4Y2ADL3</accession>
<sequence>MKAGLAGSPNFKPRSGDEVTRATGKMYESRVGRRVPRGRPASGGSFKTLLRITVTERMEVEQCLARDVIDCRAAHRSPALAFTLCIQQRSQLPVV</sequence>
<feature type="region of interest" description="Disordered" evidence="1">
    <location>
        <begin position="1"/>
        <end position="43"/>
    </location>
</feature>
<gene>
    <name evidence="2" type="ORF">AVEN_12712_1</name>
</gene>
<reference evidence="2 3" key="1">
    <citation type="journal article" date="2019" name="Sci. Rep.">
        <title>Orb-weaving spider Araneus ventricosus genome elucidates the spidroin gene catalogue.</title>
        <authorList>
            <person name="Kono N."/>
            <person name="Nakamura H."/>
            <person name="Ohtoshi R."/>
            <person name="Moran D.A.P."/>
            <person name="Shinohara A."/>
            <person name="Yoshida Y."/>
            <person name="Fujiwara M."/>
            <person name="Mori M."/>
            <person name="Tomita M."/>
            <person name="Arakawa K."/>
        </authorList>
    </citation>
    <scope>NUCLEOTIDE SEQUENCE [LARGE SCALE GENOMIC DNA]</scope>
</reference>
<evidence type="ECO:0000313" key="3">
    <source>
        <dbReference type="Proteomes" id="UP000499080"/>
    </source>
</evidence>
<protein>
    <submittedName>
        <fullName evidence="2">Uncharacterized protein</fullName>
    </submittedName>
</protein>
<dbReference type="AlphaFoldDB" id="A0A4Y2ADL3"/>
<organism evidence="2 3">
    <name type="scientific">Araneus ventricosus</name>
    <name type="common">Orbweaver spider</name>
    <name type="synonym">Epeira ventricosa</name>
    <dbReference type="NCBI Taxonomy" id="182803"/>
    <lineage>
        <taxon>Eukaryota</taxon>
        <taxon>Metazoa</taxon>
        <taxon>Ecdysozoa</taxon>
        <taxon>Arthropoda</taxon>
        <taxon>Chelicerata</taxon>
        <taxon>Arachnida</taxon>
        <taxon>Araneae</taxon>
        <taxon>Araneomorphae</taxon>
        <taxon>Entelegynae</taxon>
        <taxon>Araneoidea</taxon>
        <taxon>Araneidae</taxon>
        <taxon>Araneus</taxon>
    </lineage>
</organism>